<evidence type="ECO:0000313" key="1">
    <source>
        <dbReference type="EMBL" id="BAJ77038.1"/>
    </source>
</evidence>
<protein>
    <submittedName>
        <fullName evidence="1">Uncharacterized protein</fullName>
    </submittedName>
</protein>
<accession>E9RJE3</accession>
<reference evidence="1" key="1">
    <citation type="journal article" date="1997" name="Proc. Natl. Acad. Sci. U.S.A.">
        <title>Experimental surgery to create subgenomes of Bacillus subtilis 168.</title>
        <authorList>
            <person name="Itaya M."/>
            <person name="Tanaka T."/>
        </authorList>
    </citation>
    <scope>NUCLEOTIDE SEQUENCE</scope>
    <source>
        <strain evidence="1">IAM 11631</strain>
        <plasmid evidence="1">pLS32</plasmid>
    </source>
</reference>
<geneLocation type="plasmid" evidence="1">
    <name>pLS32</name>
</geneLocation>
<sequence>MRSVIKIEIDRPLNSEEIEYVNKLSAEEKEEQIKRMNYAIKDMLELEGIHPQFLRITNKIVGESNED</sequence>
<proteinExistence type="predicted"/>
<name>E9RJE3_BACNA</name>
<dbReference type="AlphaFoldDB" id="E9RJE3"/>
<organism evidence="1">
    <name type="scientific">Bacillus subtilis subsp. natto</name>
    <dbReference type="NCBI Taxonomy" id="86029"/>
    <lineage>
        <taxon>Bacteria</taxon>
        <taxon>Bacillati</taxon>
        <taxon>Bacillota</taxon>
        <taxon>Bacilli</taxon>
        <taxon>Bacillales</taxon>
        <taxon>Bacillaceae</taxon>
        <taxon>Bacillus</taxon>
    </lineage>
</organism>
<dbReference type="EMBL" id="AB615353">
    <property type="protein sequence ID" value="BAJ77038.1"/>
    <property type="molecule type" value="Genomic_DNA"/>
</dbReference>
<keyword evidence="1" id="KW-0614">Plasmid</keyword>
<reference evidence="1" key="2">
    <citation type="submission" date="2011-02" db="EMBL/GenBank/DDBJ databases">
        <title>Genetic factors for stable replication of pLS32 in Bacillus subtilis.</title>
        <authorList>
            <person name="Itaya M."/>
        </authorList>
    </citation>
    <scope>NUCLEOTIDE SEQUENCE</scope>
    <source>
        <strain evidence="1">IAM 11631</strain>
        <plasmid evidence="1">pLS32</plasmid>
    </source>
</reference>
<dbReference type="RefSeq" id="WP_009968515.1">
    <property type="nucleotide sequence ID" value="NC_015149.1"/>
</dbReference>